<evidence type="ECO:0000256" key="7">
    <source>
        <dbReference type="SAM" id="Phobius"/>
    </source>
</evidence>
<dbReference type="InterPro" id="IPR052053">
    <property type="entry name" value="IM_YidH-like"/>
</dbReference>
<feature type="compositionally biased region" description="Gly residues" evidence="6">
    <location>
        <begin position="285"/>
        <end position="295"/>
    </location>
</feature>
<dbReference type="PANTHER" id="PTHR34187">
    <property type="entry name" value="FGR18P"/>
    <property type="match status" value="1"/>
</dbReference>
<feature type="transmembrane region" description="Helical" evidence="7">
    <location>
        <begin position="429"/>
        <end position="451"/>
    </location>
</feature>
<evidence type="ECO:0000256" key="6">
    <source>
        <dbReference type="SAM" id="MobiDB-lite"/>
    </source>
</evidence>
<dbReference type="Pfam" id="PF02656">
    <property type="entry name" value="DUF202"/>
    <property type="match status" value="1"/>
</dbReference>
<feature type="region of interest" description="Disordered" evidence="6">
    <location>
        <begin position="1"/>
        <end position="77"/>
    </location>
</feature>
<evidence type="ECO:0000256" key="5">
    <source>
        <dbReference type="ARBA" id="ARBA00023136"/>
    </source>
</evidence>
<feature type="region of interest" description="Disordered" evidence="6">
    <location>
        <begin position="151"/>
        <end position="295"/>
    </location>
</feature>
<keyword evidence="3 7" id="KW-0812">Transmembrane</keyword>
<keyword evidence="4 7" id="KW-1133">Transmembrane helix</keyword>
<keyword evidence="5 7" id="KW-0472">Membrane</keyword>
<feature type="compositionally biased region" description="Gly residues" evidence="6">
    <location>
        <begin position="253"/>
        <end position="265"/>
    </location>
</feature>
<proteinExistence type="predicted"/>
<dbReference type="OrthoDB" id="199599at2759"/>
<feature type="compositionally biased region" description="Basic and acidic residues" evidence="6">
    <location>
        <begin position="369"/>
        <end position="383"/>
    </location>
</feature>
<comment type="subcellular location">
    <subcellularLocation>
        <location evidence="1">Cell membrane</location>
        <topology evidence="1">Multi-pass membrane protein</topology>
    </subcellularLocation>
</comment>
<protein>
    <recommendedName>
        <fullName evidence="8">DUF202 domain-containing protein</fullName>
    </recommendedName>
</protein>
<feature type="region of interest" description="Disordered" evidence="6">
    <location>
        <begin position="360"/>
        <end position="384"/>
    </location>
</feature>
<name>A0A168ADY7_9HYPO</name>
<dbReference type="InterPro" id="IPR003807">
    <property type="entry name" value="DUF202"/>
</dbReference>
<evidence type="ECO:0000256" key="4">
    <source>
        <dbReference type="ARBA" id="ARBA00022989"/>
    </source>
</evidence>
<sequence>MASAADDPPLTVPSPSSRLSPTAEALTAAPTSSSALQASDSLSASSLTPVHSAPATSRQPPSPSQTTATSSGVSPLGVLHRSLSLPRPIRRQSTSERLNAILETARQRAESLSTAHNDAQPGADTYTATNINTDTRRHHLTFVRMEPLLRNQSAPGNLSGDIISEHESSADETTGIVSAPRGGGGNRSGRTSRRNYQSTATATGTYGAAPGSLVEPRSSSGPRLRQANSGDASNRKVGDDAAGEAGSSPGGRRSSGGGGGGGGGSSAASGGPANTRGHRTARGHTAGGGGGGGSDGTRSWWRELWSNFQSIELENKGSVARDHLALERTYLAWLRTSLAFASIGIAVTQLFRLNTLSPTGDSAPGGDNKNNHNGEDASNDHHSTLRQVGRPLGTTFLGISILILFLGYHRYYQSQQWILKGKFPASRGTILLVSLVALALMVVSLVVVVVVNPEPT</sequence>
<dbReference type="PANTHER" id="PTHR34187:SF2">
    <property type="entry name" value="DUF202 DOMAIN-CONTAINING PROTEIN"/>
    <property type="match status" value="1"/>
</dbReference>
<feature type="compositionally biased region" description="Low complexity" evidence="6">
    <location>
        <begin position="266"/>
        <end position="275"/>
    </location>
</feature>
<gene>
    <name evidence="9" type="ORF">SPI_00816</name>
</gene>
<reference evidence="9 10" key="1">
    <citation type="journal article" date="2016" name="Genome Biol. Evol.">
        <title>Divergent and convergent evolution of fungal pathogenicity.</title>
        <authorList>
            <person name="Shang Y."/>
            <person name="Xiao G."/>
            <person name="Zheng P."/>
            <person name="Cen K."/>
            <person name="Zhan S."/>
            <person name="Wang C."/>
        </authorList>
    </citation>
    <scope>NUCLEOTIDE SEQUENCE [LARGE SCALE GENOMIC DNA]</scope>
    <source>
        <strain evidence="9 10">RCEF 264</strain>
    </source>
</reference>
<evidence type="ECO:0000256" key="1">
    <source>
        <dbReference type="ARBA" id="ARBA00004651"/>
    </source>
</evidence>
<evidence type="ECO:0000259" key="8">
    <source>
        <dbReference type="Pfam" id="PF02656"/>
    </source>
</evidence>
<feature type="region of interest" description="Disordered" evidence="6">
    <location>
        <begin position="109"/>
        <end position="132"/>
    </location>
</feature>
<evidence type="ECO:0000313" key="9">
    <source>
        <dbReference type="EMBL" id="OAA68621.1"/>
    </source>
</evidence>
<dbReference type="AlphaFoldDB" id="A0A168ADY7"/>
<organism evidence="9 10">
    <name type="scientific">Niveomyces insectorum RCEF 264</name>
    <dbReference type="NCBI Taxonomy" id="1081102"/>
    <lineage>
        <taxon>Eukaryota</taxon>
        <taxon>Fungi</taxon>
        <taxon>Dikarya</taxon>
        <taxon>Ascomycota</taxon>
        <taxon>Pezizomycotina</taxon>
        <taxon>Sordariomycetes</taxon>
        <taxon>Hypocreomycetidae</taxon>
        <taxon>Hypocreales</taxon>
        <taxon>Cordycipitaceae</taxon>
        <taxon>Niveomyces</taxon>
    </lineage>
</organism>
<accession>A0A168ADY7</accession>
<feature type="compositionally biased region" description="Low complexity" evidence="6">
    <location>
        <begin position="243"/>
        <end position="252"/>
    </location>
</feature>
<dbReference type="EMBL" id="AZHD01000001">
    <property type="protein sequence ID" value="OAA68621.1"/>
    <property type="molecule type" value="Genomic_DNA"/>
</dbReference>
<feature type="transmembrane region" description="Helical" evidence="7">
    <location>
        <begin position="388"/>
        <end position="408"/>
    </location>
</feature>
<dbReference type="GO" id="GO:0005886">
    <property type="term" value="C:plasma membrane"/>
    <property type="evidence" value="ECO:0007669"/>
    <property type="project" value="UniProtKB-SubCell"/>
</dbReference>
<feature type="domain" description="DUF202" evidence="8">
    <location>
        <begin position="321"/>
        <end position="416"/>
    </location>
</feature>
<dbReference type="Proteomes" id="UP000076874">
    <property type="component" value="Unassembled WGS sequence"/>
</dbReference>
<keyword evidence="10" id="KW-1185">Reference proteome</keyword>
<evidence type="ECO:0000256" key="3">
    <source>
        <dbReference type="ARBA" id="ARBA00022692"/>
    </source>
</evidence>
<keyword evidence="2" id="KW-1003">Cell membrane</keyword>
<evidence type="ECO:0000256" key="2">
    <source>
        <dbReference type="ARBA" id="ARBA00022475"/>
    </source>
</evidence>
<feature type="compositionally biased region" description="Polar residues" evidence="6">
    <location>
        <begin position="217"/>
        <end position="232"/>
    </location>
</feature>
<comment type="caution">
    <text evidence="9">The sequence shown here is derived from an EMBL/GenBank/DDBJ whole genome shotgun (WGS) entry which is preliminary data.</text>
</comment>
<feature type="compositionally biased region" description="Low complexity" evidence="6">
    <location>
        <begin position="19"/>
        <end position="71"/>
    </location>
</feature>
<feature type="compositionally biased region" description="Low complexity" evidence="6">
    <location>
        <begin position="199"/>
        <end position="209"/>
    </location>
</feature>
<evidence type="ECO:0000313" key="10">
    <source>
        <dbReference type="Proteomes" id="UP000076874"/>
    </source>
</evidence>